<dbReference type="Gene3D" id="3.60.110.10">
    <property type="entry name" value="Carbon-nitrogen hydrolase"/>
    <property type="match status" value="1"/>
</dbReference>
<dbReference type="InterPro" id="IPR050345">
    <property type="entry name" value="Aliph_Amidase/BUP"/>
</dbReference>
<dbReference type="GeneID" id="83881079"/>
<dbReference type="InterPro" id="IPR036526">
    <property type="entry name" value="C-N_Hydrolase_sf"/>
</dbReference>
<evidence type="ECO:0000256" key="2">
    <source>
        <dbReference type="ARBA" id="ARBA00022801"/>
    </source>
</evidence>
<dbReference type="PROSITE" id="PS50263">
    <property type="entry name" value="CN_HYDROLASE"/>
    <property type="match status" value="1"/>
</dbReference>
<dbReference type="RefSeq" id="WP_058311263.1">
    <property type="nucleotide sequence ID" value="NZ_CYTW01000002.1"/>
</dbReference>
<dbReference type="PROSITE" id="PS01227">
    <property type="entry name" value="UPF0012"/>
    <property type="match status" value="1"/>
</dbReference>
<protein>
    <submittedName>
        <fullName evidence="4">(R)-stereoselective amidase</fullName>
        <ecNumber evidence="4">3.5.1.100</ecNumber>
    </submittedName>
</protein>
<keyword evidence="5" id="KW-1185">Reference proteome</keyword>
<dbReference type="STRING" id="1715693.PH7735_02047"/>
<keyword evidence="2 4" id="KW-0378">Hydrolase</keyword>
<evidence type="ECO:0000256" key="1">
    <source>
        <dbReference type="ARBA" id="ARBA00010613"/>
    </source>
</evidence>
<reference evidence="5" key="1">
    <citation type="submission" date="2015-09" db="EMBL/GenBank/DDBJ databases">
        <authorList>
            <person name="Rodrigo-Torres Lidia"/>
            <person name="Arahal R.David."/>
        </authorList>
    </citation>
    <scope>NUCLEOTIDE SEQUENCE [LARGE SCALE GENOMIC DNA]</scope>
    <source>
        <strain evidence="5">CECT 7735</strain>
    </source>
</reference>
<proteinExistence type="inferred from homology"/>
<dbReference type="InterPro" id="IPR044083">
    <property type="entry name" value="RamA-like"/>
</dbReference>
<dbReference type="EC" id="3.5.1.100" evidence="4"/>
<evidence type="ECO:0000313" key="4">
    <source>
        <dbReference type="EMBL" id="CUJ98192.1"/>
    </source>
</evidence>
<dbReference type="PANTHER" id="PTHR43674:SF2">
    <property type="entry name" value="BETA-UREIDOPROPIONASE"/>
    <property type="match status" value="1"/>
</dbReference>
<dbReference type="GO" id="GO:0050126">
    <property type="term" value="F:N-carbamoylputrescine amidase activity"/>
    <property type="evidence" value="ECO:0007669"/>
    <property type="project" value="TreeGrafter"/>
</dbReference>
<dbReference type="InterPro" id="IPR001110">
    <property type="entry name" value="UPF0012_CS"/>
</dbReference>
<name>A0A0P1I8V3_9RHOB</name>
<sequence length="265" mass="28255">MSATLKVAIGQCPAHLGGPAARLDWLSQTLDDHAGPPLDLVVLPELFQCGYHIAEAVSQCAEARDGPFAASIAALAKTHATAIAFGFAERQGETLYNAALCLDKNGHHIGHHRKLLLPPGFEGDHFAAGSRCDVFQLNGFSVAFLICYDMEFPENLRHAALQGAEIMVVPTALAKNWGVVSECVAPTRAFENGVFLCYANYCGHENGLDYYGGSCIIAPDGVALARGGAAPDLLQATLEKDAVAKAQARLPYLVDRSELPWVTQP</sequence>
<accession>A0A0P1I8V3</accession>
<evidence type="ECO:0000259" key="3">
    <source>
        <dbReference type="PROSITE" id="PS50263"/>
    </source>
</evidence>
<dbReference type="InterPro" id="IPR003010">
    <property type="entry name" value="C-N_Hydrolase"/>
</dbReference>
<gene>
    <name evidence="4" type="primary">ramA_3</name>
    <name evidence="4" type="ORF">PH7735_02047</name>
</gene>
<feature type="domain" description="CN hydrolase" evidence="3">
    <location>
        <begin position="5"/>
        <end position="240"/>
    </location>
</feature>
<dbReference type="SUPFAM" id="SSF56317">
    <property type="entry name" value="Carbon-nitrogen hydrolase"/>
    <property type="match status" value="1"/>
</dbReference>
<evidence type="ECO:0000313" key="5">
    <source>
        <dbReference type="Proteomes" id="UP000051870"/>
    </source>
</evidence>
<dbReference type="GO" id="GO:0033388">
    <property type="term" value="P:putrescine biosynthetic process from arginine"/>
    <property type="evidence" value="ECO:0007669"/>
    <property type="project" value="TreeGrafter"/>
</dbReference>
<dbReference type="PANTHER" id="PTHR43674">
    <property type="entry name" value="NITRILASE C965.09-RELATED"/>
    <property type="match status" value="1"/>
</dbReference>
<organism evidence="4 5">
    <name type="scientific">Shimia thalassica</name>
    <dbReference type="NCBI Taxonomy" id="1715693"/>
    <lineage>
        <taxon>Bacteria</taxon>
        <taxon>Pseudomonadati</taxon>
        <taxon>Pseudomonadota</taxon>
        <taxon>Alphaproteobacteria</taxon>
        <taxon>Rhodobacterales</taxon>
        <taxon>Roseobacteraceae</taxon>
    </lineage>
</organism>
<comment type="similarity">
    <text evidence="1">Belongs to the carbon-nitrogen hydrolase superfamily. NIT1/NIT2 family.</text>
</comment>
<dbReference type="Pfam" id="PF00795">
    <property type="entry name" value="CN_hydrolase"/>
    <property type="match status" value="1"/>
</dbReference>
<dbReference type="EMBL" id="CYTW01000002">
    <property type="protein sequence ID" value="CUJ98192.1"/>
    <property type="molecule type" value="Genomic_DNA"/>
</dbReference>
<dbReference type="AlphaFoldDB" id="A0A0P1I8V3"/>
<dbReference type="CDD" id="cd07576">
    <property type="entry name" value="R-amidase_like"/>
    <property type="match status" value="1"/>
</dbReference>
<dbReference type="Proteomes" id="UP000051870">
    <property type="component" value="Unassembled WGS sequence"/>
</dbReference>